<name>A0A7G2CDP3_9TRYP</name>
<feature type="region of interest" description="Disordered" evidence="1">
    <location>
        <begin position="285"/>
        <end position="305"/>
    </location>
</feature>
<protein>
    <submittedName>
        <fullName evidence="2">Uncharacterized protein</fullName>
    </submittedName>
</protein>
<dbReference type="Proteomes" id="UP000515908">
    <property type="component" value="Chromosome 08"/>
</dbReference>
<feature type="region of interest" description="Disordered" evidence="1">
    <location>
        <begin position="346"/>
        <end position="365"/>
    </location>
</feature>
<feature type="region of interest" description="Disordered" evidence="1">
    <location>
        <begin position="398"/>
        <end position="419"/>
    </location>
</feature>
<evidence type="ECO:0000256" key="1">
    <source>
        <dbReference type="SAM" id="MobiDB-lite"/>
    </source>
</evidence>
<proteinExistence type="predicted"/>
<feature type="region of interest" description="Disordered" evidence="1">
    <location>
        <begin position="1"/>
        <end position="178"/>
    </location>
</feature>
<feature type="compositionally biased region" description="Low complexity" evidence="1">
    <location>
        <begin position="160"/>
        <end position="173"/>
    </location>
</feature>
<sequence>MGSGNSSAAGKKGSPSTAAQRSATTDKMKGKKEPKRASASDVPQDKQVLVPVKNNTSAPTMRTRDVPAAPKQTTNPAAVPAKGVFLPTISPKSRRSTQPSDAGSATTAPISPASRGKGAKGKQPPQVSRTGSMTSTESGRSGRSKSTTRPAARPGSGRPGSACSNRSRSSSASGRERGELIFRIFRTKKRVVDPVEEVASPDGTKDDTKKEEVLIVTENEFSTIVKNMRKETNRNLIALRKKEKERQEREKLFGKGEAPKEEVMTGLKKVSVGGNRDMIVNEDNYSLSEPDFDSNHTGSDLTKESYGSGYSILGDDAELLEDPSCNSSGRADTSFFDHKAATDDGSFGGFKPTAAPQRSEVNPPRLPTPSYGYHSNNNANTQQHKNQNGYNAALFNAIPAVPPRPNGPSSPRGQNANPNPRMVQYNNQFNAAVTNPVVPQKPKTLYYNKLTKKENYFNVHNHKLTNEEVAAKRAGEIAQYEQKRNYWPQPYLFGPPLPPEYQTVHSNQNNTAVFNNNNNNPRQLMCDKMDYSSIRWIKSPVRRRH</sequence>
<dbReference type="AlphaFoldDB" id="A0A7G2CDP3"/>
<accession>A0A7G2CDP3</accession>
<gene>
    <name evidence="2" type="ORF">ADEAN_000454500</name>
</gene>
<organism evidence="2 3">
    <name type="scientific">Angomonas deanei</name>
    <dbReference type="NCBI Taxonomy" id="59799"/>
    <lineage>
        <taxon>Eukaryota</taxon>
        <taxon>Discoba</taxon>
        <taxon>Euglenozoa</taxon>
        <taxon>Kinetoplastea</taxon>
        <taxon>Metakinetoplastina</taxon>
        <taxon>Trypanosomatida</taxon>
        <taxon>Trypanosomatidae</taxon>
        <taxon>Strigomonadinae</taxon>
        <taxon>Angomonas</taxon>
    </lineage>
</organism>
<keyword evidence="3" id="KW-1185">Reference proteome</keyword>
<evidence type="ECO:0000313" key="2">
    <source>
        <dbReference type="EMBL" id="CAD2217067.1"/>
    </source>
</evidence>
<dbReference type="EMBL" id="LR877152">
    <property type="protein sequence ID" value="CAD2217067.1"/>
    <property type="molecule type" value="Genomic_DNA"/>
</dbReference>
<feature type="compositionally biased region" description="Low complexity" evidence="1">
    <location>
        <begin position="1"/>
        <end position="19"/>
    </location>
</feature>
<feature type="compositionally biased region" description="Polar residues" evidence="1">
    <location>
        <begin position="96"/>
        <end position="109"/>
    </location>
</feature>
<reference evidence="2 3" key="1">
    <citation type="submission" date="2020-08" db="EMBL/GenBank/DDBJ databases">
        <authorList>
            <person name="Newling K."/>
            <person name="Davey J."/>
            <person name="Forrester S."/>
        </authorList>
    </citation>
    <scope>NUCLEOTIDE SEQUENCE [LARGE SCALE GENOMIC DNA]</scope>
    <source>
        <strain evidence="3">Crithidia deanei Carvalho (ATCC PRA-265)</strain>
    </source>
</reference>
<dbReference type="VEuPathDB" id="TriTrypDB:ADEAN_000454500"/>
<evidence type="ECO:0000313" key="3">
    <source>
        <dbReference type="Proteomes" id="UP000515908"/>
    </source>
</evidence>
<feature type="compositionally biased region" description="Low complexity" evidence="1">
    <location>
        <begin position="128"/>
        <end position="149"/>
    </location>
</feature>